<protein>
    <recommendedName>
        <fullName evidence="12">Tektin</fullName>
    </recommendedName>
</protein>
<evidence type="ECO:0000256" key="7">
    <source>
        <dbReference type="ARBA" id="ARBA00023069"/>
    </source>
</evidence>
<keyword evidence="9 12" id="KW-0966">Cell projection</keyword>
<dbReference type="InterPro" id="IPR048256">
    <property type="entry name" value="Tektin-like"/>
</dbReference>
<comment type="function">
    <text evidence="12">Microtubule inner protein (MIP) part of the dynein-decorated doublet microtubules (DMTs) in cilia and flagellar axoneme. Forms filamentous polymers in the walls of ciliary and flagellar microtubules. Required for normal sperm mobility.</text>
</comment>
<evidence type="ECO:0000256" key="5">
    <source>
        <dbReference type="ARBA" id="ARBA00022846"/>
    </source>
</evidence>
<keyword evidence="15" id="KW-1185">Reference proteome</keyword>
<evidence type="ECO:0000256" key="8">
    <source>
        <dbReference type="ARBA" id="ARBA00023212"/>
    </source>
</evidence>
<dbReference type="Gene3D" id="3.90.1180.10">
    <property type="entry name" value="Ribosomal protein L13"/>
    <property type="match status" value="1"/>
</dbReference>
<dbReference type="PANTHER" id="PTHR19960">
    <property type="entry name" value="TEKTIN"/>
    <property type="match status" value="1"/>
</dbReference>
<keyword evidence="8" id="KW-0206">Cytoskeleton</keyword>
<evidence type="ECO:0000256" key="4">
    <source>
        <dbReference type="ARBA" id="ARBA00022843"/>
    </source>
</evidence>
<evidence type="ECO:0000256" key="9">
    <source>
        <dbReference type="ARBA" id="ARBA00023273"/>
    </source>
</evidence>
<keyword evidence="6 13" id="KW-0175">Coiled coil</keyword>
<dbReference type="InterPro" id="IPR036899">
    <property type="entry name" value="Ribosomal_uL13_sf"/>
</dbReference>
<comment type="subunit">
    <text evidence="11">Microtubule inner protein component of sperm flagellar doublet microtubules. Interacts with TEKT3.</text>
</comment>
<organism evidence="14 15">
    <name type="scientific">Saguinus oedipus</name>
    <name type="common">Cotton-top tamarin</name>
    <name type="synonym">Oedipomidas oedipus</name>
    <dbReference type="NCBI Taxonomy" id="9490"/>
    <lineage>
        <taxon>Eukaryota</taxon>
        <taxon>Metazoa</taxon>
        <taxon>Chordata</taxon>
        <taxon>Craniata</taxon>
        <taxon>Vertebrata</taxon>
        <taxon>Euteleostomi</taxon>
        <taxon>Mammalia</taxon>
        <taxon>Eutheria</taxon>
        <taxon>Euarchontoglires</taxon>
        <taxon>Primates</taxon>
        <taxon>Haplorrhini</taxon>
        <taxon>Platyrrhini</taxon>
        <taxon>Cebidae</taxon>
        <taxon>Callitrichinae</taxon>
        <taxon>Saguinus</taxon>
    </lineage>
</organism>
<evidence type="ECO:0000313" key="15">
    <source>
        <dbReference type="Proteomes" id="UP001266305"/>
    </source>
</evidence>
<evidence type="ECO:0000256" key="13">
    <source>
        <dbReference type="SAM" id="Coils"/>
    </source>
</evidence>
<evidence type="ECO:0000313" key="14">
    <source>
        <dbReference type="EMBL" id="KAK2097521.1"/>
    </source>
</evidence>
<keyword evidence="3" id="KW-0963">Cytoplasm</keyword>
<accession>A0ABQ9UKY3</accession>
<proteinExistence type="inferred from homology"/>
<evidence type="ECO:0000256" key="10">
    <source>
        <dbReference type="ARBA" id="ARBA00046061"/>
    </source>
</evidence>
<feature type="coiled-coil region" evidence="13">
    <location>
        <begin position="91"/>
        <end position="140"/>
    </location>
</feature>
<comment type="similarity">
    <text evidence="2 12">Belongs to the tektin family.</text>
</comment>
<dbReference type="Proteomes" id="UP001266305">
    <property type="component" value="Unassembled WGS sequence"/>
</dbReference>
<comment type="caution">
    <text evidence="14">The sequence shown here is derived from an EMBL/GenBank/DDBJ whole genome shotgun (WGS) entry which is preliminary data.</text>
</comment>
<comment type="function">
    <text evidence="10">Sperm-specific microtubule inner protein (MIP) part of the dynein-decorated doublet microtubules (DMTs) in flagellar axoneme. Forms an extensive interaction network in different conformations that reinforces the helix bundle composed by other tektin proteins (TEKT1 to TEKT4) and MIPs to anchor the tektin bundle onto the tubulin wall of A-tubule of the sperm flagellum.</text>
</comment>
<comment type="subcellular location">
    <subcellularLocation>
        <location evidence="12">Cytoplasm</location>
        <location evidence="12">Cytoskeleton</location>
        <location evidence="12">Cilium axoneme</location>
    </subcellularLocation>
    <subcellularLocation>
        <location evidence="1">Cytoplasm</location>
        <location evidence="1">Cytoskeleton</location>
        <location evidence="1">Flagellum axoneme</location>
    </subcellularLocation>
</comment>
<evidence type="ECO:0000256" key="1">
    <source>
        <dbReference type="ARBA" id="ARBA00004611"/>
    </source>
</evidence>
<dbReference type="InterPro" id="IPR000435">
    <property type="entry name" value="Tektins"/>
</dbReference>
<keyword evidence="4" id="KW-0832">Ubl conjugation</keyword>
<sequence>MTEVQVLVLYGRSHLLGRLQTSWLSSRIFRWTVQGVLLHKTQRGRAALDHLRVFDGVPPPYDKKKQMVVPTALTVMRLKPTRKLAYLGRLAHEAGRKYQEVTATLEEKRKEKTKIHDQKKKQLMRLWKQAEKNVEKKTDKYTEVLKTHRLLLLLCPHRRLVNEVFTIDDTLQTLKLRLRETQDTLQLLVMTKCRLEHELAVKANTLCIDKEKCMGMRKTFPCTPRLVGHT</sequence>
<keyword evidence="5 12" id="KW-0282">Flagellum</keyword>
<dbReference type="EMBL" id="JASSZA010000011">
    <property type="protein sequence ID" value="KAK2097521.1"/>
    <property type="molecule type" value="Genomic_DNA"/>
</dbReference>
<dbReference type="SUPFAM" id="SSF52161">
    <property type="entry name" value="Ribosomal protein L13"/>
    <property type="match status" value="1"/>
</dbReference>
<keyword evidence="7 12" id="KW-0969">Cilium</keyword>
<gene>
    <name evidence="14" type="ORF">P7K49_022972</name>
</gene>
<reference evidence="14 15" key="1">
    <citation type="submission" date="2023-05" db="EMBL/GenBank/DDBJ databases">
        <title>B98-5 Cell Line De Novo Hybrid Assembly: An Optical Mapping Approach.</title>
        <authorList>
            <person name="Kananen K."/>
            <person name="Auerbach J.A."/>
            <person name="Kautto E."/>
            <person name="Blachly J.S."/>
        </authorList>
    </citation>
    <scope>NUCLEOTIDE SEQUENCE [LARGE SCALE GENOMIC DNA]</scope>
    <source>
        <strain evidence="14">B95-8</strain>
        <tissue evidence="14">Cell line</tissue>
    </source>
</reference>
<dbReference type="Pfam" id="PF03148">
    <property type="entry name" value="Tektin"/>
    <property type="match status" value="1"/>
</dbReference>
<evidence type="ECO:0000256" key="3">
    <source>
        <dbReference type="ARBA" id="ARBA00022490"/>
    </source>
</evidence>
<dbReference type="Gene3D" id="6.10.250.3250">
    <property type="match status" value="1"/>
</dbReference>
<evidence type="ECO:0000256" key="6">
    <source>
        <dbReference type="ARBA" id="ARBA00023054"/>
    </source>
</evidence>
<name>A0ABQ9UKY3_SAGOE</name>
<evidence type="ECO:0000256" key="2">
    <source>
        <dbReference type="ARBA" id="ARBA00007209"/>
    </source>
</evidence>
<evidence type="ECO:0000256" key="12">
    <source>
        <dbReference type="RuleBase" id="RU367040"/>
    </source>
</evidence>
<dbReference type="PANTHER" id="PTHR19960:SF23">
    <property type="entry name" value="TEKTIN-5"/>
    <property type="match status" value="1"/>
</dbReference>
<evidence type="ECO:0000256" key="11">
    <source>
        <dbReference type="ARBA" id="ARBA00047089"/>
    </source>
</evidence>